<proteinExistence type="inferred from homology"/>
<sequence length="236" mass="25407">MKDSVTIITGASRGIGRAIAVRLAQNGGTLVLIGRDKNKLNETASIVTGKGGTPIIYAGDIANINFIDDTVKDVLNKFGKVDNLINNAGVAIFKKFVDVSVEEFMTQMNVNMYAVFNFTKAVVPSMIQNKRGTIINISSLAGKNPFVYGTTYAATKHALMGFTKSLMLELREYNIRVSAVCPGSVQTDMIVDTPVAPKEISKVLSPEDVAETVAVIIDLPQNALASEIEIRPTNPK</sequence>
<organism evidence="4 5">
    <name type="scientific">Melioribacter roseus (strain DSM 23840 / JCM 17771 / VKM B-2668 / P3M-2)</name>
    <dbReference type="NCBI Taxonomy" id="1191523"/>
    <lineage>
        <taxon>Bacteria</taxon>
        <taxon>Pseudomonadati</taxon>
        <taxon>Ignavibacteriota</taxon>
        <taxon>Ignavibacteria</taxon>
        <taxon>Ignavibacteriales</taxon>
        <taxon>Melioribacteraceae</taxon>
        <taxon>Melioribacter</taxon>
    </lineage>
</organism>
<dbReference type="InterPro" id="IPR002347">
    <property type="entry name" value="SDR_fam"/>
</dbReference>
<evidence type="ECO:0000313" key="5">
    <source>
        <dbReference type="Proteomes" id="UP000009011"/>
    </source>
</evidence>
<protein>
    <submittedName>
        <fullName evidence="4">Putative oxidoreductase</fullName>
    </submittedName>
</protein>
<dbReference type="RefSeq" id="WP_014856651.1">
    <property type="nucleotide sequence ID" value="NC_018178.1"/>
</dbReference>
<dbReference type="PROSITE" id="PS00061">
    <property type="entry name" value="ADH_SHORT"/>
    <property type="match status" value="1"/>
</dbReference>
<evidence type="ECO:0000256" key="1">
    <source>
        <dbReference type="ARBA" id="ARBA00006484"/>
    </source>
</evidence>
<dbReference type="EMBL" id="CP003557">
    <property type="protein sequence ID" value="AFN75219.1"/>
    <property type="molecule type" value="Genomic_DNA"/>
</dbReference>
<dbReference type="HOGENOM" id="CLU_010194_2_10_10"/>
<dbReference type="KEGG" id="mro:MROS_1987"/>
<dbReference type="PRINTS" id="PR00081">
    <property type="entry name" value="GDHRDH"/>
</dbReference>
<dbReference type="PANTHER" id="PTHR44196">
    <property type="entry name" value="DEHYDROGENASE/REDUCTASE SDR FAMILY MEMBER 7B"/>
    <property type="match status" value="1"/>
</dbReference>
<dbReference type="GO" id="GO:0016491">
    <property type="term" value="F:oxidoreductase activity"/>
    <property type="evidence" value="ECO:0007669"/>
    <property type="project" value="UniProtKB-KW"/>
</dbReference>
<dbReference type="Gene3D" id="3.40.50.720">
    <property type="entry name" value="NAD(P)-binding Rossmann-like Domain"/>
    <property type="match status" value="1"/>
</dbReference>
<dbReference type="eggNOG" id="COG4221">
    <property type="taxonomic scope" value="Bacteria"/>
</dbReference>
<dbReference type="Pfam" id="PF00106">
    <property type="entry name" value="adh_short"/>
    <property type="match status" value="1"/>
</dbReference>
<name>I6ZT46_MELRP</name>
<dbReference type="CDD" id="cd05233">
    <property type="entry name" value="SDR_c"/>
    <property type="match status" value="1"/>
</dbReference>
<dbReference type="Proteomes" id="UP000009011">
    <property type="component" value="Chromosome"/>
</dbReference>
<gene>
    <name evidence="4" type="ordered locus">MROS_1987</name>
</gene>
<keyword evidence="5" id="KW-1185">Reference proteome</keyword>
<dbReference type="PIRSF" id="PIRSF000126">
    <property type="entry name" value="11-beta-HSD1"/>
    <property type="match status" value="1"/>
</dbReference>
<dbReference type="FunFam" id="3.40.50.720:FF:000084">
    <property type="entry name" value="Short-chain dehydrogenase reductase"/>
    <property type="match status" value="1"/>
</dbReference>
<reference evidence="4 5" key="1">
    <citation type="journal article" date="2013" name="PLoS ONE">
        <title>Genomic analysis of Melioribacter roseus, facultatively anaerobic organotrophic bacterium representing a novel deep lineage within Bacteriodetes/Chlorobi group.</title>
        <authorList>
            <person name="Kadnikov V.V."/>
            <person name="Mardanov A.V."/>
            <person name="Podosokorskaya O.A."/>
            <person name="Gavrilov S.N."/>
            <person name="Kublanov I.V."/>
            <person name="Beletsky A.V."/>
            <person name="Bonch-Osmolovskaya E.A."/>
            <person name="Ravin N.V."/>
        </authorList>
    </citation>
    <scope>NUCLEOTIDE SEQUENCE [LARGE SCALE GENOMIC DNA]</scope>
    <source>
        <strain evidence="5">JCM 17771 / P3M-2</strain>
    </source>
</reference>
<dbReference type="GO" id="GO:0016020">
    <property type="term" value="C:membrane"/>
    <property type="evidence" value="ECO:0007669"/>
    <property type="project" value="TreeGrafter"/>
</dbReference>
<evidence type="ECO:0000256" key="3">
    <source>
        <dbReference type="RuleBase" id="RU000363"/>
    </source>
</evidence>
<dbReference type="InterPro" id="IPR036291">
    <property type="entry name" value="NAD(P)-bd_dom_sf"/>
</dbReference>
<comment type="similarity">
    <text evidence="1 3">Belongs to the short-chain dehydrogenases/reductases (SDR) family.</text>
</comment>
<dbReference type="SUPFAM" id="SSF51735">
    <property type="entry name" value="NAD(P)-binding Rossmann-fold domains"/>
    <property type="match status" value="1"/>
</dbReference>
<accession>I6ZT46</accession>
<evidence type="ECO:0000256" key="2">
    <source>
        <dbReference type="ARBA" id="ARBA00023002"/>
    </source>
</evidence>
<dbReference type="PANTHER" id="PTHR44196:SF1">
    <property type="entry name" value="DEHYDROGENASE_REDUCTASE SDR FAMILY MEMBER 7B"/>
    <property type="match status" value="1"/>
</dbReference>
<dbReference type="PRINTS" id="PR00080">
    <property type="entry name" value="SDRFAMILY"/>
</dbReference>
<dbReference type="OrthoDB" id="9775296at2"/>
<evidence type="ECO:0000313" key="4">
    <source>
        <dbReference type="EMBL" id="AFN75219.1"/>
    </source>
</evidence>
<dbReference type="STRING" id="1191523.MROS_1987"/>
<keyword evidence="2" id="KW-0560">Oxidoreductase</keyword>
<dbReference type="AlphaFoldDB" id="I6ZT46"/>
<dbReference type="InterPro" id="IPR020904">
    <property type="entry name" value="Sc_DH/Rdtase_CS"/>
</dbReference>